<dbReference type="Proteomes" id="UP000682739">
    <property type="component" value="Chromosome"/>
</dbReference>
<dbReference type="AlphaFoldDB" id="A0A975DD26"/>
<proteinExistence type="predicted"/>
<accession>A0A975DD26</accession>
<protein>
    <recommendedName>
        <fullName evidence="4">PEP-CTERM sorting domain-containing protein</fullName>
    </recommendedName>
</protein>
<sequence>MKSIKIIIALVTLALTNSVYASLIVQIGPNGYYKESALSKFRSVDFEIRQIDYSTTGGWWAAGQNTLMNYNSSTTFTFESNILDITSYNERFVAAVLDNGEFYLAGPHGYLSNTSLSQLRNADFEVKMLDYSTTGGWWAAGDYSVLNYKNNTKHTFTQRIVDIASYDDDFLVVTLEDGKLWVAGPNGYESNRSFSKFQGLDFKLTEVDFSSAGSWWAAGDNKVINYGSGTSKVFDLPVLDITSFNRDYAVVLLDDTPQYSSQNTSLPMNLAPSLAPQVQAPTNVNEPALISFVSLFLFLLFVRRQQRINQTSTAN</sequence>
<organism evidence="2 3">
    <name type="scientific">Psychrosphaera ytuae</name>
    <dbReference type="NCBI Taxonomy" id="2820710"/>
    <lineage>
        <taxon>Bacteria</taxon>
        <taxon>Pseudomonadati</taxon>
        <taxon>Pseudomonadota</taxon>
        <taxon>Gammaproteobacteria</taxon>
        <taxon>Alteromonadales</taxon>
        <taxon>Pseudoalteromonadaceae</taxon>
        <taxon>Psychrosphaera</taxon>
    </lineage>
</organism>
<dbReference type="EMBL" id="CP072110">
    <property type="protein sequence ID" value="QTH64643.1"/>
    <property type="molecule type" value="Genomic_DNA"/>
</dbReference>
<dbReference type="SUPFAM" id="SSF50985">
    <property type="entry name" value="RCC1/BLIP-II"/>
    <property type="match status" value="1"/>
</dbReference>
<dbReference type="KEGG" id="psym:J1N51_04020"/>
<evidence type="ECO:0000256" key="1">
    <source>
        <dbReference type="SAM" id="SignalP"/>
    </source>
</evidence>
<dbReference type="RefSeq" id="WP_208832697.1">
    <property type="nucleotide sequence ID" value="NZ_CP072110.1"/>
</dbReference>
<dbReference type="InterPro" id="IPR009091">
    <property type="entry name" value="RCC1/BLIP-II"/>
</dbReference>
<evidence type="ECO:0008006" key="4">
    <source>
        <dbReference type="Google" id="ProtNLM"/>
    </source>
</evidence>
<evidence type="ECO:0000313" key="2">
    <source>
        <dbReference type="EMBL" id="QTH64643.1"/>
    </source>
</evidence>
<name>A0A975DD26_9GAMM</name>
<reference evidence="2" key="1">
    <citation type="submission" date="2021-03" db="EMBL/GenBank/DDBJ databases">
        <title>Description of Psychrosphaera ytuae sp. nov. isolated from deep sea sediment of South China Sea.</title>
        <authorList>
            <person name="Zhang J."/>
            <person name="Xu X.-D."/>
        </authorList>
    </citation>
    <scope>NUCLEOTIDE SEQUENCE</scope>
    <source>
        <strain evidence="2">MTZ26</strain>
    </source>
</reference>
<keyword evidence="3" id="KW-1185">Reference proteome</keyword>
<evidence type="ECO:0000313" key="3">
    <source>
        <dbReference type="Proteomes" id="UP000682739"/>
    </source>
</evidence>
<gene>
    <name evidence="2" type="ORF">J1N51_04020</name>
</gene>
<feature type="chain" id="PRO_5037264273" description="PEP-CTERM sorting domain-containing protein" evidence="1">
    <location>
        <begin position="22"/>
        <end position="315"/>
    </location>
</feature>
<keyword evidence="1" id="KW-0732">Signal</keyword>
<feature type="signal peptide" evidence="1">
    <location>
        <begin position="1"/>
        <end position="21"/>
    </location>
</feature>